<evidence type="ECO:0000313" key="1">
    <source>
        <dbReference type="EMBL" id="PHX55369.1"/>
    </source>
</evidence>
<sequence length="283" mass="32928">MTRRKETITLSIPTGTKEQLEAIALRLGIKWGKSPSVSGLLVAIAQQKIEVGEPFTLNSVQVQSLNKAVKFLNDSGEVEAAQIVMALLLDKANLETPFRQQLLQQVSQTAEAWRIRLNQLIDDRQPFRLFYQSRKDKVSEFTARSAKIRLYDKRLYLEIWCDEADSREIPELAHNRCLRLDKIVNLLPASENWRETIDYLEVHLHFFKGLAGNYEFKPDEDVANEMVGDVRHVVKRVSSIFWLFRDVHRYGKDCEIVSPLKLRDRFQQKLIALCRLYNLEIRD</sequence>
<dbReference type="AlphaFoldDB" id="A0A2G4F0S5"/>
<keyword evidence="2" id="KW-1185">Reference proteome</keyword>
<evidence type="ECO:0000313" key="2">
    <source>
        <dbReference type="Proteomes" id="UP000226442"/>
    </source>
</evidence>
<dbReference type="OrthoDB" id="506637at2"/>
<gene>
    <name evidence="1" type="ORF">CP500_011260</name>
</gene>
<name>A0A2G4F0S5_9CYAN</name>
<dbReference type="EMBL" id="NXIB02000055">
    <property type="protein sequence ID" value="PHX55369.1"/>
    <property type="molecule type" value="Genomic_DNA"/>
</dbReference>
<dbReference type="Proteomes" id="UP000226442">
    <property type="component" value="Unassembled WGS sequence"/>
</dbReference>
<organism evidence="1 2">
    <name type="scientific">Tychonema bourrellyi FEM_GT703</name>
    <dbReference type="NCBI Taxonomy" id="2040638"/>
    <lineage>
        <taxon>Bacteria</taxon>
        <taxon>Bacillati</taxon>
        <taxon>Cyanobacteriota</taxon>
        <taxon>Cyanophyceae</taxon>
        <taxon>Oscillatoriophycideae</taxon>
        <taxon>Oscillatoriales</taxon>
        <taxon>Microcoleaceae</taxon>
        <taxon>Tychonema</taxon>
    </lineage>
</organism>
<protein>
    <submittedName>
        <fullName evidence="1">WYL domain-containing protein</fullName>
    </submittedName>
</protein>
<proteinExistence type="predicted"/>
<comment type="caution">
    <text evidence="1">The sequence shown here is derived from an EMBL/GenBank/DDBJ whole genome shotgun (WGS) entry which is preliminary data.</text>
</comment>
<accession>A0A2G4F0S5</accession>
<reference evidence="1" key="1">
    <citation type="submission" date="2017-10" db="EMBL/GenBank/DDBJ databases">
        <title>Draft genome sequence of the planktic cyanobacteria Tychonema bourrellyi isolated from alpine lentic freshwater.</title>
        <authorList>
            <person name="Tett A."/>
            <person name="Armanini F."/>
            <person name="Asnicar F."/>
            <person name="Boscaini A."/>
            <person name="Pasolli E."/>
            <person name="Zolfo M."/>
            <person name="Donati C."/>
            <person name="Salmaso N."/>
            <person name="Segata N."/>
        </authorList>
    </citation>
    <scope>NUCLEOTIDE SEQUENCE</scope>
    <source>
        <strain evidence="1">FEM_GT703</strain>
    </source>
</reference>
<dbReference type="RefSeq" id="WP_096830512.1">
    <property type="nucleotide sequence ID" value="NZ_NXIB02000055.1"/>
</dbReference>